<feature type="transmembrane region" description="Helical" evidence="1">
    <location>
        <begin position="104"/>
        <end position="124"/>
    </location>
</feature>
<name>A0A1I2M0S0_9BACT</name>
<dbReference type="STRING" id="1436961.SAMN05421739_10138"/>
<accession>A0A1I2M0S0</accession>
<keyword evidence="1" id="KW-1133">Transmembrane helix</keyword>
<keyword evidence="1" id="KW-0812">Transmembrane</keyword>
<feature type="transmembrane region" description="Helical" evidence="1">
    <location>
        <begin position="68"/>
        <end position="84"/>
    </location>
</feature>
<evidence type="ECO:0000313" key="3">
    <source>
        <dbReference type="Proteomes" id="UP000198724"/>
    </source>
</evidence>
<dbReference type="AlphaFoldDB" id="A0A1I2M0S0"/>
<dbReference type="Proteomes" id="UP000198724">
    <property type="component" value="Unassembled WGS sequence"/>
</dbReference>
<protein>
    <submittedName>
        <fullName evidence="2">Uncharacterized protein</fullName>
    </submittedName>
</protein>
<dbReference type="EMBL" id="FOOT01000001">
    <property type="protein sequence ID" value="SFF82891.1"/>
    <property type="molecule type" value="Genomic_DNA"/>
</dbReference>
<keyword evidence="3" id="KW-1185">Reference proteome</keyword>
<keyword evidence="1" id="KW-0472">Membrane</keyword>
<organism evidence="2 3">
    <name type="scientific">Pontibacter chinhatensis</name>
    <dbReference type="NCBI Taxonomy" id="1436961"/>
    <lineage>
        <taxon>Bacteria</taxon>
        <taxon>Pseudomonadati</taxon>
        <taxon>Bacteroidota</taxon>
        <taxon>Cytophagia</taxon>
        <taxon>Cytophagales</taxon>
        <taxon>Hymenobacteraceae</taxon>
        <taxon>Pontibacter</taxon>
    </lineage>
</organism>
<evidence type="ECO:0000313" key="2">
    <source>
        <dbReference type="EMBL" id="SFF82891.1"/>
    </source>
</evidence>
<evidence type="ECO:0000256" key="1">
    <source>
        <dbReference type="SAM" id="Phobius"/>
    </source>
</evidence>
<sequence>MFSAKQNVMFLDYIFFELIKYSVKNKGKGYSYTLRLVYFVLFLNFMTVYLCVEQVMKRFNYKLFDEELYAFLLTMAFSGIYTFSAHLRREQIINKHDNDTFSGFTFNVLYTVFTLISFLIIISVDK</sequence>
<reference evidence="3" key="1">
    <citation type="submission" date="2016-10" db="EMBL/GenBank/DDBJ databases">
        <authorList>
            <person name="Varghese N."/>
            <person name="Submissions S."/>
        </authorList>
    </citation>
    <scope>NUCLEOTIDE SEQUENCE [LARGE SCALE GENOMIC DNA]</scope>
    <source>
        <strain evidence="3">LP51</strain>
    </source>
</reference>
<feature type="transmembrane region" description="Helical" evidence="1">
    <location>
        <begin position="36"/>
        <end position="56"/>
    </location>
</feature>
<proteinExistence type="predicted"/>
<gene>
    <name evidence="2" type="ORF">SAMN05421739_10138</name>
</gene>